<keyword evidence="9" id="KW-1185">Reference proteome</keyword>
<feature type="compositionally biased region" description="Low complexity" evidence="5">
    <location>
        <begin position="186"/>
        <end position="195"/>
    </location>
</feature>
<feature type="domain" description="SH3" evidence="6">
    <location>
        <begin position="545"/>
        <end position="605"/>
    </location>
</feature>
<dbReference type="InterPro" id="IPR001452">
    <property type="entry name" value="SH3_domain"/>
</dbReference>
<dbReference type="PROSITE" id="PS51263">
    <property type="entry name" value="ADF_H"/>
    <property type="match status" value="1"/>
</dbReference>
<feature type="compositionally biased region" description="Basic and acidic residues" evidence="5">
    <location>
        <begin position="460"/>
        <end position="471"/>
    </location>
</feature>
<evidence type="ECO:0008006" key="10">
    <source>
        <dbReference type="Google" id="ProtNLM"/>
    </source>
</evidence>
<dbReference type="InterPro" id="IPR029006">
    <property type="entry name" value="ADF-H/Gelsolin-like_dom_sf"/>
</dbReference>
<dbReference type="InterPro" id="IPR036028">
    <property type="entry name" value="SH3-like_dom_sf"/>
</dbReference>
<feature type="compositionally biased region" description="Basic and acidic residues" evidence="5">
    <location>
        <begin position="399"/>
        <end position="415"/>
    </location>
</feature>
<evidence type="ECO:0000256" key="1">
    <source>
        <dbReference type="ARBA" id="ARBA00004496"/>
    </source>
</evidence>
<feature type="compositionally biased region" description="Acidic residues" evidence="5">
    <location>
        <begin position="492"/>
        <end position="515"/>
    </location>
</feature>
<feature type="domain" description="ADF-H" evidence="7">
    <location>
        <begin position="7"/>
        <end position="136"/>
    </location>
</feature>
<evidence type="ECO:0000313" key="9">
    <source>
        <dbReference type="Proteomes" id="UP001162085"/>
    </source>
</evidence>
<dbReference type="SUPFAM" id="SSF50044">
    <property type="entry name" value="SH3-domain"/>
    <property type="match status" value="1"/>
</dbReference>
<dbReference type="CDD" id="cd11961">
    <property type="entry name" value="SH3_Abp1_fungi_C2"/>
    <property type="match status" value="1"/>
</dbReference>
<dbReference type="CDD" id="cd11281">
    <property type="entry name" value="ADF_drebrin_like"/>
    <property type="match status" value="1"/>
</dbReference>
<proteinExistence type="predicted"/>
<sequence>MALEPIDYTTHSREIDAEYLKIVRGSDPDTTWLIISPNAKKEYMPEATGSSFHDFLQSFDDAKVQYGLARVSPPGSDVGKIIIIGWCPDSAPLKTRASFAANFATVANNLFKGYHVQVTARDEDDLDENELLMKIGNAAGARYSIQTSSKQQDRASTPPVKRSFTSSKSPAPAPEKAPVKTPSPAPAVKASSSNNDDNDDWNEPELKERDFDESPLKPNQSSYKPIGKIDLQKVIAEEKAKEDPRLVQKPSVAGSRIDPTSDIARLKSESKSQRVSEMNSFLGTTKAPSVVEPSLKDDDKVIKGFRNEKSPAQLWAERKAKQNGSNVGTKTEAPEPEVPEPEVPEPESDGEPDVKNLKSKFEKMAASNDAEEEEEKIVPPPRNSEPTIISPKPFSKPQEPSKTEEPQQSKADYKKIGNPLPGMHIEAGNEDDQEDDDDWDDDEDESPQPALPSRNVPPEPVKKEEEPEQEQRQAAPSLPSRDSIPPPKEEQVPEEEEEEEEEEKVPEEEEEEEEEQPARQLPPRNAVAPPPPPRRATPEEKPKEKENPWATAEYDYDAAEDNELTFAENDKIINIEFVDDDWWLGELEKDGCKGLFPSNYVSLGN</sequence>
<evidence type="ECO:0000259" key="6">
    <source>
        <dbReference type="PROSITE" id="PS50002"/>
    </source>
</evidence>
<dbReference type="PRINTS" id="PR00452">
    <property type="entry name" value="SH3DOMAIN"/>
</dbReference>
<dbReference type="PROSITE" id="PS50002">
    <property type="entry name" value="SH3"/>
    <property type="match status" value="1"/>
</dbReference>
<dbReference type="Proteomes" id="UP001162085">
    <property type="component" value="Chromosome 3"/>
</dbReference>
<dbReference type="InterPro" id="IPR035718">
    <property type="entry name" value="Abp1_fungi_SH3_C2"/>
</dbReference>
<dbReference type="SMART" id="SM00102">
    <property type="entry name" value="ADF"/>
    <property type="match status" value="1"/>
</dbReference>
<evidence type="ECO:0000256" key="4">
    <source>
        <dbReference type="PROSITE-ProRule" id="PRU00192"/>
    </source>
</evidence>
<dbReference type="InterPro" id="IPR002108">
    <property type="entry name" value="ADF-H"/>
</dbReference>
<dbReference type="Gene3D" id="3.40.20.10">
    <property type="entry name" value="Severin"/>
    <property type="match status" value="1"/>
</dbReference>
<protein>
    <recommendedName>
        <fullName evidence="10">Actin-binding protein</fullName>
    </recommendedName>
</protein>
<feature type="compositionally biased region" description="Polar residues" evidence="5">
    <location>
        <begin position="275"/>
        <end position="287"/>
    </location>
</feature>
<dbReference type="PRINTS" id="PR00499">
    <property type="entry name" value="P67PHOX"/>
</dbReference>
<feature type="compositionally biased region" description="Basic and acidic residues" evidence="5">
    <location>
        <begin position="264"/>
        <end position="274"/>
    </location>
</feature>
<evidence type="ECO:0000259" key="7">
    <source>
        <dbReference type="PROSITE" id="PS51263"/>
    </source>
</evidence>
<keyword evidence="3" id="KW-0963">Cytoplasm</keyword>
<feature type="compositionally biased region" description="Pro residues" evidence="5">
    <location>
        <begin position="171"/>
        <end position="185"/>
    </location>
</feature>
<feature type="region of interest" description="Disordered" evidence="5">
    <location>
        <begin position="144"/>
        <end position="553"/>
    </location>
</feature>
<dbReference type="SUPFAM" id="SSF55753">
    <property type="entry name" value="Actin depolymerizing proteins"/>
    <property type="match status" value="1"/>
</dbReference>
<feature type="compositionally biased region" description="Basic and acidic residues" evidence="5">
    <location>
        <begin position="235"/>
        <end position="246"/>
    </location>
</feature>
<feature type="compositionally biased region" description="Basic and acidic residues" evidence="5">
    <location>
        <begin position="294"/>
        <end position="309"/>
    </location>
</feature>
<feature type="compositionally biased region" description="Acidic residues" evidence="5">
    <location>
        <begin position="334"/>
        <end position="351"/>
    </location>
</feature>
<feature type="compositionally biased region" description="Basic and acidic residues" evidence="5">
    <location>
        <begin position="536"/>
        <end position="547"/>
    </location>
</feature>
<feature type="compositionally biased region" description="Acidic residues" evidence="5">
    <location>
        <begin position="428"/>
        <end position="446"/>
    </location>
</feature>
<dbReference type="SMART" id="SM00326">
    <property type="entry name" value="SH3"/>
    <property type="match status" value="1"/>
</dbReference>
<dbReference type="EMBL" id="OX365930">
    <property type="protein sequence ID" value="CAI4058705.1"/>
    <property type="molecule type" value="Genomic_DNA"/>
</dbReference>
<keyword evidence="2 4" id="KW-0728">SH3 domain</keyword>
<dbReference type="PANTHER" id="PTHR10829:SF25">
    <property type="entry name" value="DREBRIN-LIKE PROTEIN"/>
    <property type="match status" value="1"/>
</dbReference>
<dbReference type="Pfam" id="PF00018">
    <property type="entry name" value="SH3_1"/>
    <property type="match status" value="1"/>
</dbReference>
<dbReference type="PANTHER" id="PTHR10829">
    <property type="entry name" value="CORTACTIN AND DREBRIN"/>
    <property type="match status" value="1"/>
</dbReference>
<gene>
    <name evidence="8" type="primary">SUVZ03G1380</name>
    <name evidence="8" type="ORF">SUVZ_03G1380</name>
</gene>
<reference evidence="8" key="1">
    <citation type="submission" date="2022-10" db="EMBL/GenBank/DDBJ databases">
        <authorList>
            <person name="Byrne P K."/>
        </authorList>
    </citation>
    <scope>NUCLEOTIDE SEQUENCE</scope>
    <source>
        <strain evidence="8">ZP964</strain>
    </source>
</reference>
<comment type="subcellular location">
    <subcellularLocation>
        <location evidence="1">Cytoplasm</location>
    </subcellularLocation>
</comment>
<organism evidence="8 9">
    <name type="scientific">Saccharomyces uvarum</name>
    <name type="common">Yeast</name>
    <name type="synonym">Saccharomyces bayanus var. uvarum</name>
    <dbReference type="NCBI Taxonomy" id="230603"/>
    <lineage>
        <taxon>Eukaryota</taxon>
        <taxon>Fungi</taxon>
        <taxon>Dikarya</taxon>
        <taxon>Ascomycota</taxon>
        <taxon>Saccharomycotina</taxon>
        <taxon>Saccharomycetes</taxon>
        <taxon>Saccharomycetales</taxon>
        <taxon>Saccharomycetaceae</taxon>
        <taxon>Saccharomyces</taxon>
    </lineage>
</organism>
<feature type="compositionally biased region" description="Basic and acidic residues" evidence="5">
    <location>
        <begin position="204"/>
        <end position="215"/>
    </location>
</feature>
<evidence type="ECO:0000256" key="3">
    <source>
        <dbReference type="ARBA" id="ARBA00022490"/>
    </source>
</evidence>
<accession>A0ABN8WWF1</accession>
<evidence type="ECO:0000256" key="2">
    <source>
        <dbReference type="ARBA" id="ARBA00022443"/>
    </source>
</evidence>
<dbReference type="Pfam" id="PF00241">
    <property type="entry name" value="Cofilin_ADF"/>
    <property type="match status" value="1"/>
</dbReference>
<evidence type="ECO:0000256" key="5">
    <source>
        <dbReference type="SAM" id="MobiDB-lite"/>
    </source>
</evidence>
<dbReference type="Gene3D" id="2.30.30.40">
    <property type="entry name" value="SH3 Domains"/>
    <property type="match status" value="1"/>
</dbReference>
<feature type="compositionally biased region" description="Basic and acidic residues" evidence="5">
    <location>
        <begin position="352"/>
        <end position="363"/>
    </location>
</feature>
<evidence type="ECO:0000313" key="8">
    <source>
        <dbReference type="EMBL" id="CAI4058705.1"/>
    </source>
</evidence>
<name>A0ABN8WWF1_SACUV</name>